<name>A0ABW0ZLW6_9ACTN</name>
<feature type="domain" description="Enoyl reductase (ER)" evidence="3">
    <location>
        <begin position="10"/>
        <end position="323"/>
    </location>
</feature>
<gene>
    <name evidence="4" type="ORF">ACFPQB_16030</name>
</gene>
<dbReference type="InterPro" id="IPR020843">
    <property type="entry name" value="ER"/>
</dbReference>
<dbReference type="PANTHER" id="PTHR48106">
    <property type="entry name" value="QUINONE OXIDOREDUCTASE PIG3-RELATED"/>
    <property type="match status" value="1"/>
</dbReference>
<dbReference type="SUPFAM" id="SSF50129">
    <property type="entry name" value="GroES-like"/>
    <property type="match status" value="1"/>
</dbReference>
<dbReference type="Pfam" id="PF00107">
    <property type="entry name" value="ADH_zinc_N"/>
    <property type="match status" value="1"/>
</dbReference>
<evidence type="ECO:0000313" key="5">
    <source>
        <dbReference type="Proteomes" id="UP001596072"/>
    </source>
</evidence>
<dbReference type="InterPro" id="IPR011032">
    <property type="entry name" value="GroES-like_sf"/>
</dbReference>
<dbReference type="InterPro" id="IPR013154">
    <property type="entry name" value="ADH-like_N"/>
</dbReference>
<dbReference type="CDD" id="cd05276">
    <property type="entry name" value="p53_inducible_oxidoreductase"/>
    <property type="match status" value="1"/>
</dbReference>
<accession>A0ABW0ZLW6</accession>
<keyword evidence="5" id="KW-1185">Reference proteome</keyword>
<dbReference type="PANTHER" id="PTHR48106:SF8">
    <property type="entry name" value="OS02G0805600 PROTEIN"/>
    <property type="match status" value="1"/>
</dbReference>
<dbReference type="NCBIfam" id="TIGR02824">
    <property type="entry name" value="quinone_pig3"/>
    <property type="match status" value="1"/>
</dbReference>
<dbReference type="RefSeq" id="WP_136432244.1">
    <property type="nucleotide sequence ID" value="NZ_JBHSNS010000008.1"/>
</dbReference>
<dbReference type="Proteomes" id="UP001596072">
    <property type="component" value="Unassembled WGS sequence"/>
</dbReference>
<sequence length="325" mass="33284">MRTVTTTGPGGPEVLTVVELPDPEPGPGEVLLEVAATAVNRADLLQRQGFYPPPPGASDVIGLECSGTVAALGPGVVGWSVGDQVCALLAGGGYASRVVVPAGQVMPVPGGVDLVTAAALPEVACTVWSNVFMVAALRPGEVFLVHGGGGGIGTFAIQLAARSGARVFTTAGTAEKRERCVALGAEAAIDYREDDFVAVVKEATDGRGADVVLDNMAAKYLARNVDVLATEGRLVIIGMQGGTKAELNIGKLLSKRAAVIGSTLRSRPAEDKGRICGSVVENVWPLVADGSIEPVVSHVLPLDRVAEAHRLVESSSNVGKVLLTL</sequence>
<dbReference type="SUPFAM" id="SSF51735">
    <property type="entry name" value="NAD(P)-binding Rossmann-fold domains"/>
    <property type="match status" value="1"/>
</dbReference>
<protein>
    <submittedName>
        <fullName evidence="4">NAD(P)H-quinone oxidoreductase</fullName>
    </submittedName>
</protein>
<evidence type="ECO:0000313" key="4">
    <source>
        <dbReference type="EMBL" id="MFC5730434.1"/>
    </source>
</evidence>
<dbReference type="Gene3D" id="3.40.50.720">
    <property type="entry name" value="NAD(P)-binding Rossmann-like Domain"/>
    <property type="match status" value="1"/>
</dbReference>
<reference evidence="5" key="1">
    <citation type="journal article" date="2019" name="Int. J. Syst. Evol. Microbiol.">
        <title>The Global Catalogue of Microorganisms (GCM) 10K type strain sequencing project: providing services to taxonomists for standard genome sequencing and annotation.</title>
        <authorList>
            <consortium name="The Broad Institute Genomics Platform"/>
            <consortium name="The Broad Institute Genome Sequencing Center for Infectious Disease"/>
            <person name="Wu L."/>
            <person name="Ma J."/>
        </authorList>
    </citation>
    <scope>NUCLEOTIDE SEQUENCE [LARGE SCALE GENOMIC DNA]</scope>
    <source>
        <strain evidence="5">YIM 94188</strain>
    </source>
</reference>
<dbReference type="InterPro" id="IPR013149">
    <property type="entry name" value="ADH-like_C"/>
</dbReference>
<evidence type="ECO:0000259" key="3">
    <source>
        <dbReference type="SMART" id="SM00829"/>
    </source>
</evidence>
<dbReference type="EMBL" id="JBHSNS010000008">
    <property type="protein sequence ID" value="MFC5730434.1"/>
    <property type="molecule type" value="Genomic_DNA"/>
</dbReference>
<keyword evidence="1" id="KW-0521">NADP</keyword>
<dbReference type="InterPro" id="IPR014189">
    <property type="entry name" value="Quinone_OxRdtase_PIG3"/>
</dbReference>
<keyword evidence="2" id="KW-0560">Oxidoreductase</keyword>
<dbReference type="Pfam" id="PF08240">
    <property type="entry name" value="ADH_N"/>
    <property type="match status" value="1"/>
</dbReference>
<dbReference type="Gene3D" id="3.90.180.10">
    <property type="entry name" value="Medium-chain alcohol dehydrogenases, catalytic domain"/>
    <property type="match status" value="1"/>
</dbReference>
<dbReference type="SMART" id="SM00829">
    <property type="entry name" value="PKS_ER"/>
    <property type="match status" value="1"/>
</dbReference>
<organism evidence="4 5">
    <name type="scientific">Nocardioides vastitatis</name>
    <dbReference type="NCBI Taxonomy" id="2568655"/>
    <lineage>
        <taxon>Bacteria</taxon>
        <taxon>Bacillati</taxon>
        <taxon>Actinomycetota</taxon>
        <taxon>Actinomycetes</taxon>
        <taxon>Propionibacteriales</taxon>
        <taxon>Nocardioidaceae</taxon>
        <taxon>Nocardioides</taxon>
    </lineage>
</organism>
<evidence type="ECO:0000256" key="1">
    <source>
        <dbReference type="ARBA" id="ARBA00022857"/>
    </source>
</evidence>
<comment type="caution">
    <text evidence="4">The sequence shown here is derived from an EMBL/GenBank/DDBJ whole genome shotgun (WGS) entry which is preliminary data.</text>
</comment>
<dbReference type="InterPro" id="IPR036291">
    <property type="entry name" value="NAD(P)-bd_dom_sf"/>
</dbReference>
<evidence type="ECO:0000256" key="2">
    <source>
        <dbReference type="ARBA" id="ARBA00023002"/>
    </source>
</evidence>
<proteinExistence type="predicted"/>